<dbReference type="AlphaFoldDB" id="A0A2S7MYQ9"/>
<keyword evidence="1" id="KW-0812">Transmembrane</keyword>
<dbReference type="EMBL" id="PKOZ01000006">
    <property type="protein sequence ID" value="PQD94951.1"/>
    <property type="molecule type" value="Genomic_DNA"/>
</dbReference>
<organism evidence="2 3">
    <name type="scientific">Pradoshia eiseniae</name>
    <dbReference type="NCBI Taxonomy" id="2064768"/>
    <lineage>
        <taxon>Bacteria</taxon>
        <taxon>Bacillati</taxon>
        <taxon>Bacillota</taxon>
        <taxon>Bacilli</taxon>
        <taxon>Bacillales</taxon>
        <taxon>Bacillaceae</taxon>
        <taxon>Pradoshia</taxon>
    </lineage>
</organism>
<gene>
    <name evidence="2" type="ORF">CYL18_11495</name>
</gene>
<dbReference type="Proteomes" id="UP000239663">
    <property type="component" value="Unassembled WGS sequence"/>
</dbReference>
<comment type="caution">
    <text evidence="2">The sequence shown here is derived from an EMBL/GenBank/DDBJ whole genome shotgun (WGS) entry which is preliminary data.</text>
</comment>
<accession>A0A2S7MYQ9</accession>
<evidence type="ECO:0008006" key="4">
    <source>
        <dbReference type="Google" id="ProtNLM"/>
    </source>
</evidence>
<dbReference type="OrthoDB" id="2680377at2"/>
<reference evidence="2 3" key="1">
    <citation type="submission" date="2017-12" db="EMBL/GenBank/DDBJ databases">
        <title>Taxonomic description and draft genome of Pradoshia cofamensis Gen. nov., sp. nov., a thermotolerant bacillale isolated from anterior gut of earthworm Eisenia fetida.</title>
        <authorList>
            <person name="Saha T."/>
            <person name="Chakraborty R."/>
        </authorList>
    </citation>
    <scope>NUCLEOTIDE SEQUENCE [LARGE SCALE GENOMIC DNA]</scope>
    <source>
        <strain evidence="2 3">EAG3</strain>
    </source>
</reference>
<evidence type="ECO:0000313" key="3">
    <source>
        <dbReference type="Proteomes" id="UP000239663"/>
    </source>
</evidence>
<dbReference type="Pfam" id="PF14036">
    <property type="entry name" value="YlaH"/>
    <property type="match status" value="1"/>
</dbReference>
<protein>
    <recommendedName>
        <fullName evidence="4">YlaH-like protein</fullName>
    </recommendedName>
</protein>
<evidence type="ECO:0000256" key="1">
    <source>
        <dbReference type="SAM" id="Phobius"/>
    </source>
</evidence>
<feature type="transmembrane region" description="Helical" evidence="1">
    <location>
        <begin position="24"/>
        <end position="43"/>
    </location>
</feature>
<evidence type="ECO:0000313" key="2">
    <source>
        <dbReference type="EMBL" id="PQD94951.1"/>
    </source>
</evidence>
<dbReference type="InterPro" id="IPR025620">
    <property type="entry name" value="YlaH"/>
</dbReference>
<keyword evidence="1" id="KW-1133">Transmembrane helix</keyword>
<keyword evidence="1" id="KW-0472">Membrane</keyword>
<keyword evidence="3" id="KW-1185">Reference proteome</keyword>
<dbReference type="RefSeq" id="WP_104849656.1">
    <property type="nucleotide sequence ID" value="NZ_PKOZ01000006.1"/>
</dbReference>
<name>A0A2S7MYQ9_9BACI</name>
<proteinExistence type="predicted"/>
<sequence>MDITSNLPFFAELYRVGDPEYTQIGMWALYLTIVLLSGLVFKLGFARKLTWGKTIIVYAIMAFSCSFLTFLALFLPVTEVLAVAAIFLAIYKYRLHKDTKQGFGEEGRDAS</sequence>